<feature type="compositionally biased region" description="Polar residues" evidence="2">
    <location>
        <begin position="421"/>
        <end position="436"/>
    </location>
</feature>
<feature type="compositionally biased region" description="Gly residues" evidence="2">
    <location>
        <begin position="207"/>
        <end position="217"/>
    </location>
</feature>
<dbReference type="PANTHER" id="PTHR34648:SF7">
    <property type="entry name" value="SI:CH211-132B12.7"/>
    <property type="match status" value="1"/>
</dbReference>
<keyword evidence="4" id="KW-1185">Reference proteome</keyword>
<feature type="region of interest" description="Disordered" evidence="2">
    <location>
        <begin position="389"/>
        <end position="436"/>
    </location>
</feature>
<reference evidence="3" key="1">
    <citation type="submission" date="2025-08" db="UniProtKB">
        <authorList>
            <consortium name="Ensembl"/>
        </authorList>
    </citation>
    <scope>IDENTIFICATION</scope>
</reference>
<dbReference type="GO" id="GO:0042754">
    <property type="term" value="P:negative regulation of circadian rhythm"/>
    <property type="evidence" value="ECO:0007669"/>
    <property type="project" value="InterPro"/>
</dbReference>
<feature type="compositionally biased region" description="Low complexity" evidence="2">
    <location>
        <begin position="253"/>
        <end position="267"/>
    </location>
</feature>
<dbReference type="GO" id="GO:0045892">
    <property type="term" value="P:negative regulation of DNA-templated transcription"/>
    <property type="evidence" value="ECO:0007669"/>
    <property type="project" value="InterPro"/>
</dbReference>
<proteinExistence type="predicted"/>
<dbReference type="GeneTree" id="ENSGT00510000048522"/>
<feature type="compositionally biased region" description="Polar residues" evidence="2">
    <location>
        <begin position="69"/>
        <end position="89"/>
    </location>
</feature>
<name>A0A8D0H3L4_SPHPU</name>
<evidence type="ECO:0000313" key="3">
    <source>
        <dbReference type="Ensembl" id="ENSSPUP00000014056.1"/>
    </source>
</evidence>
<sequence>MPLEKSPLIDRPPKPAKERTPTASCMKTERPGSEGHVRQTEKMAGGSDNSRKAQRPQKPTSESEKDSGFSDTSSEYLSAVEQTDTEDQSTYTFRRWSAKLQRLPWKARGSLAGSPFTGLNPVYIVKNVVLKQPLGASSNPQILAWSSQHALDNKPGQARLVLIQQPVTPLKPLLPSRKAQTKDTYLPILNAYPKIAPHPGRSRDSKGAGGAALGGSTGTARSKNKRFCLEETWVSSSEPAAPQGSRDEELKTPVSSSVQPAPSSECSAPSTGISEVLSQNTVTSSTGAPRLDPAEGRMLSRASKKLGASSLGKQRRFHNTVEILKKSGLLGITLKTKELIRQNNRTQRELAELREHARLLCEAVQNNDAEAWVRLQEAMNHSAAYWAKKGAGSGTPSQGLGAKAAAPFTDLNGESPPGSPMTLSPTPDTSVHTPLP</sequence>
<feature type="region of interest" description="Disordered" evidence="2">
    <location>
        <begin position="277"/>
        <end position="296"/>
    </location>
</feature>
<dbReference type="AlphaFoldDB" id="A0A8D0H3L4"/>
<dbReference type="Proteomes" id="UP000694392">
    <property type="component" value="Unplaced"/>
</dbReference>
<dbReference type="GO" id="GO:0005634">
    <property type="term" value="C:nucleus"/>
    <property type="evidence" value="ECO:0007669"/>
    <property type="project" value="TreeGrafter"/>
</dbReference>
<evidence type="ECO:0000313" key="4">
    <source>
        <dbReference type="Proteomes" id="UP000694392"/>
    </source>
</evidence>
<feature type="compositionally biased region" description="Basic and acidic residues" evidence="2">
    <location>
        <begin position="7"/>
        <end position="20"/>
    </location>
</feature>
<accession>A0A8D0H3L4</accession>
<dbReference type="InterPro" id="IPR031602">
    <property type="entry name" value="CIPC"/>
</dbReference>
<evidence type="ECO:0000256" key="1">
    <source>
        <dbReference type="SAM" id="Coils"/>
    </source>
</evidence>
<feature type="compositionally biased region" description="Polar residues" evidence="2">
    <location>
        <begin position="277"/>
        <end position="287"/>
    </location>
</feature>
<feature type="coiled-coil region" evidence="1">
    <location>
        <begin position="336"/>
        <end position="363"/>
    </location>
</feature>
<feature type="compositionally biased region" description="Basic and acidic residues" evidence="2">
    <location>
        <begin position="27"/>
        <end position="41"/>
    </location>
</feature>
<dbReference type="OMA" id="RFCLEET"/>
<feature type="region of interest" description="Disordered" evidence="2">
    <location>
        <begin position="1"/>
        <end position="89"/>
    </location>
</feature>
<dbReference type="Pfam" id="PF15800">
    <property type="entry name" value="CiPC"/>
    <property type="match status" value="1"/>
</dbReference>
<keyword evidence="1" id="KW-0175">Coiled coil</keyword>
<organism evidence="3 4">
    <name type="scientific">Sphenodon punctatus</name>
    <name type="common">Tuatara</name>
    <name type="synonym">Hatteria punctata</name>
    <dbReference type="NCBI Taxonomy" id="8508"/>
    <lineage>
        <taxon>Eukaryota</taxon>
        <taxon>Metazoa</taxon>
        <taxon>Chordata</taxon>
        <taxon>Craniata</taxon>
        <taxon>Vertebrata</taxon>
        <taxon>Euteleostomi</taxon>
        <taxon>Lepidosauria</taxon>
        <taxon>Sphenodontia</taxon>
        <taxon>Sphenodontidae</taxon>
        <taxon>Sphenodon</taxon>
    </lineage>
</organism>
<dbReference type="Ensembl" id="ENSSPUT00000014995.1">
    <property type="protein sequence ID" value="ENSSPUP00000014056.1"/>
    <property type="gene ID" value="ENSSPUG00000010842.1"/>
</dbReference>
<dbReference type="PANTHER" id="PTHR34648">
    <property type="entry name" value="CLOCK-INTERACTING PACEMAKER"/>
    <property type="match status" value="1"/>
</dbReference>
<evidence type="ECO:0000256" key="2">
    <source>
        <dbReference type="SAM" id="MobiDB-lite"/>
    </source>
</evidence>
<feature type="region of interest" description="Disordered" evidence="2">
    <location>
        <begin position="233"/>
        <end position="272"/>
    </location>
</feature>
<evidence type="ECO:0008006" key="5">
    <source>
        <dbReference type="Google" id="ProtNLM"/>
    </source>
</evidence>
<reference evidence="3" key="2">
    <citation type="submission" date="2025-09" db="UniProtKB">
        <authorList>
            <consortium name="Ensembl"/>
        </authorList>
    </citation>
    <scope>IDENTIFICATION</scope>
</reference>
<feature type="region of interest" description="Disordered" evidence="2">
    <location>
        <begin position="193"/>
        <end position="221"/>
    </location>
</feature>
<protein>
    <recommendedName>
        <fullName evidence="5">CLOCK-interacting pacemaker</fullName>
    </recommendedName>
</protein>